<feature type="region of interest" description="Disordered" evidence="5">
    <location>
        <begin position="1013"/>
        <end position="1033"/>
    </location>
</feature>
<dbReference type="GO" id="GO:0007283">
    <property type="term" value="P:spermatogenesis"/>
    <property type="evidence" value="ECO:0007669"/>
    <property type="project" value="UniProtKB-KW"/>
</dbReference>
<evidence type="ECO:0000313" key="7">
    <source>
        <dbReference type="EnsemblMetazoa" id="XP_008212485"/>
    </source>
</evidence>
<dbReference type="OrthoDB" id="341421at2759"/>
<dbReference type="InterPro" id="IPR041966">
    <property type="entry name" value="LOTUS-like"/>
</dbReference>
<keyword evidence="2" id="KW-0963">Cytoplasm</keyword>
<feature type="domain" description="HTH OST-type" evidence="6">
    <location>
        <begin position="7"/>
        <end position="81"/>
    </location>
</feature>
<keyword evidence="4" id="KW-0221">Differentiation</keyword>
<proteinExistence type="predicted"/>
<dbReference type="InterPro" id="IPR025605">
    <property type="entry name" value="OST-HTH/LOTUS_dom"/>
</dbReference>
<dbReference type="SMR" id="A0A7M7LRM8"/>
<evidence type="ECO:0000256" key="1">
    <source>
        <dbReference type="ARBA" id="ARBA00004496"/>
    </source>
</evidence>
<feature type="compositionally biased region" description="Basic residues" evidence="5">
    <location>
        <begin position="96"/>
        <end position="108"/>
    </location>
</feature>
<keyword evidence="8" id="KW-1185">Reference proteome</keyword>
<dbReference type="GO" id="GO:0005737">
    <property type="term" value="C:cytoplasm"/>
    <property type="evidence" value="ECO:0007669"/>
    <property type="project" value="UniProtKB-SubCell"/>
</dbReference>
<comment type="subcellular location">
    <subcellularLocation>
        <location evidence="1">Cytoplasm</location>
    </subcellularLocation>
</comment>
<dbReference type="EnsemblMetazoa" id="XM_008214263">
    <property type="protein sequence ID" value="XP_008212485"/>
    <property type="gene ID" value="LOC100121779"/>
</dbReference>
<dbReference type="GeneID" id="100121779"/>
<dbReference type="Gene3D" id="2.40.50.90">
    <property type="match status" value="1"/>
</dbReference>
<sequence length="1372" mass="157411">MPDKNDKLVEVKTILRSLLIAKANTTVTLKHLCKMYIEMEDCYIPFRDLGFSNLVDFLKSIVDTVTLYTNYAGELCVRHVDTEKSAHITSLVSRQSKPKKPTAKKKASYRPPYNYSPNYKSSSYSYKPSTNAYRKPFVDYYSKPTNNYNGMYNKYKPSNNYSTNTTSNYNSRSVNGYPTSTANNNNSKPMNHAASNSSNYNKPTNGISSMTAQSRRDPLNVLKMVLKGMKNAKITTGIRKVDVLTKVKFELCQAGRDPDDVYSMQHLNDHLDELWEEIELKEDYIYFRDELAIIKEQQRRSLNEKRPPLTTNRYDESPMIYNRQQEKQKKSFVKETPVHETVEAMDTTSQFSRYCQEPKSTPMKAHSVSDDLINEKIRFRLQKLIEKHPEGIWCSELPNEYKKEYSIDLDYKDLGYTCIAEFVAKLPDIFEITKPLDNRLMVLNAKRPKHDFPNNFQKKTLASMYNIEVAKEPEPVPLQLTSNTSKTFFPSGVMNLNETVEIISVLTLSTIEHIEVNVSEIFTPSFFWVTLRENKKKFKAMMTELDDFYKYQDLDLYRIPQVVLQAGLNIACIYAKIWHRGIIKKIKPDGFVVILFYDYGTVSTYHPSDVYFLHTRFSILPAQAIASGLCNTKPIGSIEWPRKSYEAFYDKVWNIPMIAVVSSINEENNTMMITLTDTSDDENDLHINDWMVENNFAEWGKMVCMKKNFAFEHYQRCQQINGLTLSTHGESIKNELVENNSLISKNSVTHDSKISALQKCKSFYSCSSDCSSSLDETVYVYASKVEDSKQARSEKLFNRCKDLMVKRIIDTSNIDGSDSNKKNNINERCQQDCSTTYDDLRNSTQFNLTKEERENSTVNNDGLTIKEVPFHTLTAFDEINIKPRSNAYKETKISSTKSSNLTTSSSNLNDTGSFHTASSVATLVQETIGYVKQTHTITQAILLNTPLNKLDDVSNSNVQDLRNERIENKAFGNSGFVSLETFNTPISSDSNDNLSTIKTHLSVKNNYSEIDSIRNEYRPTSQSSRNESDYELPVSHINQNGDARSVNRNSKNEVEQELPIRKAKENGYAESHHDTNVCIKRRPSIHSASSYTSEYSQSNNAELNGADEYNDDKLKEGEDGTIFFERVIENGYKNPTINIKYPSNFAALHANKFENNADSTRVNSIENIKPCDEIDEGYLTGSRRSRTNGSLSLTSNACDTTFVTSPMYIELQLSEKCDNKLIHIFHLENNGWVCMNEVVEAFTNYLDERVLMKLIQVLQLDIMFRDLTRKTDPYLFHQLDESRLKAPRDEENKIVSDFVLTLITCKAMIQLLIDLDFIETKMVKEAIPLMRTLSNNTEDIIYKHFNNKILFDALNVTVQYGVFKRTQKISAK</sequence>
<dbReference type="RefSeq" id="XP_008212485.1">
    <property type="nucleotide sequence ID" value="XM_008214263.4"/>
</dbReference>
<feature type="region of interest" description="Disordered" evidence="5">
    <location>
        <begin position="176"/>
        <end position="204"/>
    </location>
</feature>
<dbReference type="KEGG" id="nvi:100121779"/>
<feature type="domain" description="HTH OST-type" evidence="6">
    <location>
        <begin position="373"/>
        <end position="446"/>
    </location>
</feature>
<accession>A0A7M7LRM8</accession>
<evidence type="ECO:0000256" key="4">
    <source>
        <dbReference type="ARBA" id="ARBA00022871"/>
    </source>
</evidence>
<evidence type="ECO:0000259" key="6">
    <source>
        <dbReference type="PROSITE" id="PS51644"/>
    </source>
</evidence>
<dbReference type="PANTHER" id="PTHR22948">
    <property type="entry name" value="TUDOR DOMAIN CONTAINING PROTEIN"/>
    <property type="match status" value="1"/>
</dbReference>
<dbReference type="SUPFAM" id="SSF63748">
    <property type="entry name" value="Tudor/PWWP/MBT"/>
    <property type="match status" value="1"/>
</dbReference>
<dbReference type="Pfam" id="PF00567">
    <property type="entry name" value="TUDOR"/>
    <property type="match status" value="1"/>
</dbReference>
<keyword evidence="4" id="KW-0744">Spermatogenesis</keyword>
<feature type="region of interest" description="Disordered" evidence="5">
    <location>
        <begin position="1038"/>
        <end position="1057"/>
    </location>
</feature>
<feature type="region of interest" description="Disordered" evidence="5">
    <location>
        <begin position="91"/>
        <end position="114"/>
    </location>
</feature>
<dbReference type="Pfam" id="PF12872">
    <property type="entry name" value="OST-HTH"/>
    <property type="match status" value="2"/>
</dbReference>
<dbReference type="Gene3D" id="2.30.30.140">
    <property type="match status" value="1"/>
</dbReference>
<dbReference type="PROSITE" id="PS51644">
    <property type="entry name" value="HTH_OST"/>
    <property type="match status" value="2"/>
</dbReference>
<keyword evidence="3" id="KW-0677">Repeat</keyword>
<name>A0A7M7LRM8_NASVI</name>
<feature type="region of interest" description="Disordered" evidence="5">
    <location>
        <begin position="1089"/>
        <end position="1114"/>
    </location>
</feature>
<protein>
    <recommendedName>
        <fullName evidence="6">HTH OST-type domain-containing protein</fullName>
    </recommendedName>
</protein>
<evidence type="ECO:0000256" key="3">
    <source>
        <dbReference type="ARBA" id="ARBA00022737"/>
    </source>
</evidence>
<feature type="compositionally biased region" description="Low complexity" evidence="5">
    <location>
        <begin position="894"/>
        <end position="909"/>
    </location>
</feature>
<organism evidence="7 8">
    <name type="scientific">Nasonia vitripennis</name>
    <name type="common">Parasitic wasp</name>
    <dbReference type="NCBI Taxonomy" id="7425"/>
    <lineage>
        <taxon>Eukaryota</taxon>
        <taxon>Metazoa</taxon>
        <taxon>Ecdysozoa</taxon>
        <taxon>Arthropoda</taxon>
        <taxon>Hexapoda</taxon>
        <taxon>Insecta</taxon>
        <taxon>Pterygota</taxon>
        <taxon>Neoptera</taxon>
        <taxon>Endopterygota</taxon>
        <taxon>Hymenoptera</taxon>
        <taxon>Apocrita</taxon>
        <taxon>Proctotrupomorpha</taxon>
        <taxon>Chalcidoidea</taxon>
        <taxon>Pteromalidae</taxon>
        <taxon>Pteromalinae</taxon>
        <taxon>Nasonia</taxon>
    </lineage>
</organism>
<feature type="region of interest" description="Disordered" evidence="5">
    <location>
        <begin position="890"/>
        <end position="911"/>
    </location>
</feature>
<evidence type="ECO:0000313" key="8">
    <source>
        <dbReference type="Proteomes" id="UP000002358"/>
    </source>
</evidence>
<feature type="compositionally biased region" description="Low complexity" evidence="5">
    <location>
        <begin position="1089"/>
        <end position="1098"/>
    </location>
</feature>
<feature type="compositionally biased region" description="Polar residues" evidence="5">
    <location>
        <begin position="1038"/>
        <end position="1049"/>
    </location>
</feature>
<dbReference type="InterPro" id="IPR035437">
    <property type="entry name" value="SNase_OB-fold_sf"/>
</dbReference>
<reference evidence="7" key="1">
    <citation type="submission" date="2021-01" db="UniProtKB">
        <authorList>
            <consortium name="EnsemblMetazoa"/>
        </authorList>
    </citation>
    <scope>IDENTIFICATION</scope>
</reference>
<dbReference type="GO" id="GO:0030154">
    <property type="term" value="P:cell differentiation"/>
    <property type="evidence" value="ECO:0007669"/>
    <property type="project" value="UniProtKB-ARBA"/>
</dbReference>
<evidence type="ECO:0000256" key="2">
    <source>
        <dbReference type="ARBA" id="ARBA00022490"/>
    </source>
</evidence>
<dbReference type="Gene3D" id="3.30.420.610">
    <property type="entry name" value="LOTUS domain-like"/>
    <property type="match status" value="2"/>
</dbReference>
<dbReference type="InterPro" id="IPR050621">
    <property type="entry name" value="Tudor_domain_containing"/>
</dbReference>
<dbReference type="InterPro" id="IPR002999">
    <property type="entry name" value="Tudor"/>
</dbReference>
<dbReference type="CDD" id="cd09972">
    <property type="entry name" value="LOTUS_TDRD_OSKAR"/>
    <property type="match status" value="1"/>
</dbReference>
<evidence type="ECO:0000256" key="5">
    <source>
        <dbReference type="SAM" id="MobiDB-lite"/>
    </source>
</evidence>
<dbReference type="FunCoup" id="A0A7M7LRM8">
    <property type="interactions" value="8"/>
</dbReference>
<dbReference type="InParanoid" id="A0A7M7LRM8"/>
<dbReference type="PANTHER" id="PTHR22948:SF76">
    <property type="entry name" value="FI20010P1-RELATED"/>
    <property type="match status" value="1"/>
</dbReference>
<dbReference type="Proteomes" id="UP000002358">
    <property type="component" value="Chromosome 2"/>
</dbReference>